<feature type="transmembrane region" description="Helical" evidence="1">
    <location>
        <begin position="30"/>
        <end position="52"/>
    </location>
</feature>
<evidence type="ECO:0000313" key="2">
    <source>
        <dbReference type="EMBL" id="KAK8151523.1"/>
    </source>
</evidence>
<dbReference type="Proteomes" id="UP001456524">
    <property type="component" value="Unassembled WGS sequence"/>
</dbReference>
<evidence type="ECO:0000256" key="1">
    <source>
        <dbReference type="SAM" id="Phobius"/>
    </source>
</evidence>
<accession>A0ABR1XF25</accession>
<organism evidence="2 3">
    <name type="scientific">Phyllosticta citrichinensis</name>
    <dbReference type="NCBI Taxonomy" id="1130410"/>
    <lineage>
        <taxon>Eukaryota</taxon>
        <taxon>Fungi</taxon>
        <taxon>Dikarya</taxon>
        <taxon>Ascomycota</taxon>
        <taxon>Pezizomycotina</taxon>
        <taxon>Dothideomycetes</taxon>
        <taxon>Dothideomycetes incertae sedis</taxon>
        <taxon>Botryosphaeriales</taxon>
        <taxon>Phyllostictaceae</taxon>
        <taxon>Phyllosticta</taxon>
    </lineage>
</organism>
<keyword evidence="3" id="KW-1185">Reference proteome</keyword>
<sequence length="145" mass="15910">MTPILLLVLCPRIFLYQSHAVFSAHYRSGLSYRALLVILSFVYRAAAIPLYLSLRIYSFKTFQPLDQGSTGKALTCLFAPTITPVSGGTERLLLIASAHTTSTWHLPASVNASGCAGYVHSQTLTLQHFYRTHSCLLAPCLEGPH</sequence>
<keyword evidence="1" id="KW-0812">Transmembrane</keyword>
<evidence type="ECO:0000313" key="3">
    <source>
        <dbReference type="Proteomes" id="UP001456524"/>
    </source>
</evidence>
<reference evidence="2 3" key="1">
    <citation type="journal article" date="2022" name="G3 (Bethesda)">
        <title>Enemy or ally: a genomic approach to elucidate the lifestyle of Phyllosticta citrichinaensis.</title>
        <authorList>
            <person name="Buijs V.A."/>
            <person name="Groenewald J.Z."/>
            <person name="Haridas S."/>
            <person name="LaButti K.M."/>
            <person name="Lipzen A."/>
            <person name="Martin F.M."/>
            <person name="Barry K."/>
            <person name="Grigoriev I.V."/>
            <person name="Crous P.W."/>
            <person name="Seidl M.F."/>
        </authorList>
    </citation>
    <scope>NUCLEOTIDE SEQUENCE [LARGE SCALE GENOMIC DNA]</scope>
    <source>
        <strain evidence="2 3">CBS 129764</strain>
    </source>
</reference>
<name>A0ABR1XF25_9PEZI</name>
<keyword evidence="1" id="KW-0472">Membrane</keyword>
<evidence type="ECO:0008006" key="4">
    <source>
        <dbReference type="Google" id="ProtNLM"/>
    </source>
</evidence>
<proteinExistence type="predicted"/>
<dbReference type="EMBL" id="JBBWUH010000017">
    <property type="protein sequence ID" value="KAK8151523.1"/>
    <property type="molecule type" value="Genomic_DNA"/>
</dbReference>
<gene>
    <name evidence="2" type="ORF">IWX90DRAFT_94568</name>
</gene>
<protein>
    <recommendedName>
        <fullName evidence="4">Secreted protein</fullName>
    </recommendedName>
</protein>
<keyword evidence="1" id="KW-1133">Transmembrane helix</keyword>
<comment type="caution">
    <text evidence="2">The sequence shown here is derived from an EMBL/GenBank/DDBJ whole genome shotgun (WGS) entry which is preliminary data.</text>
</comment>